<protein>
    <submittedName>
        <fullName evidence="1">Uncharacterized protein</fullName>
    </submittedName>
</protein>
<evidence type="ECO:0000313" key="2">
    <source>
        <dbReference type="Proteomes" id="UP000253664"/>
    </source>
</evidence>
<sequence length="65" mass="7180">MDVGKAFVFVGGVKRSEEVERRGQPSKDRSLDGCSIEIVLTVLFLMYIEIFTAEVKGDVNGPSCR</sequence>
<accession>A0A367KZQ0</accession>
<evidence type="ECO:0000313" key="1">
    <source>
        <dbReference type="EMBL" id="RCI07646.1"/>
    </source>
</evidence>
<name>A0A367KZQ0_9HYPO</name>
<dbReference type="EMBL" id="LKCN02000026">
    <property type="protein sequence ID" value="RCI07646.1"/>
    <property type="molecule type" value="Genomic_DNA"/>
</dbReference>
<proteinExistence type="predicted"/>
<keyword evidence="2" id="KW-1185">Reference proteome</keyword>
<reference evidence="1 2" key="1">
    <citation type="journal article" date="2015" name="BMC Genomics">
        <title>Insights from the genome of Ophiocordyceps polyrhachis-furcata to pathogenicity and host specificity in insect fungi.</title>
        <authorList>
            <person name="Wichadakul D."/>
            <person name="Kobmoo N."/>
            <person name="Ingsriswang S."/>
            <person name="Tangphatsornruang S."/>
            <person name="Chantasingh D."/>
            <person name="Luangsa-ard J.J."/>
            <person name="Eurwilaichitr L."/>
        </authorList>
    </citation>
    <scope>NUCLEOTIDE SEQUENCE [LARGE SCALE GENOMIC DNA]</scope>
    <source>
        <strain evidence="1 2">BCC 54312</strain>
    </source>
</reference>
<gene>
    <name evidence="1" type="ORF">L249_1635</name>
</gene>
<dbReference type="Proteomes" id="UP000253664">
    <property type="component" value="Unassembled WGS sequence"/>
</dbReference>
<feature type="non-terminal residue" evidence="1">
    <location>
        <position position="65"/>
    </location>
</feature>
<dbReference type="AlphaFoldDB" id="A0A367KZQ0"/>
<comment type="caution">
    <text evidence="1">The sequence shown here is derived from an EMBL/GenBank/DDBJ whole genome shotgun (WGS) entry which is preliminary data.</text>
</comment>
<organism evidence="1 2">
    <name type="scientific">Ophiocordyceps polyrhachis-furcata BCC 54312</name>
    <dbReference type="NCBI Taxonomy" id="1330021"/>
    <lineage>
        <taxon>Eukaryota</taxon>
        <taxon>Fungi</taxon>
        <taxon>Dikarya</taxon>
        <taxon>Ascomycota</taxon>
        <taxon>Pezizomycotina</taxon>
        <taxon>Sordariomycetes</taxon>
        <taxon>Hypocreomycetidae</taxon>
        <taxon>Hypocreales</taxon>
        <taxon>Ophiocordycipitaceae</taxon>
        <taxon>Ophiocordyceps</taxon>
    </lineage>
</organism>